<evidence type="ECO:0000313" key="10">
    <source>
        <dbReference type="Proteomes" id="UP000547209"/>
    </source>
</evidence>
<feature type="transmembrane region" description="Helical" evidence="7">
    <location>
        <begin position="376"/>
        <end position="398"/>
    </location>
</feature>
<dbReference type="PANTHER" id="PTHR23514:SF3">
    <property type="entry name" value="BYPASS OF STOP CODON PROTEIN 6"/>
    <property type="match status" value="1"/>
</dbReference>
<keyword evidence="6 7" id="KW-0472">Membrane</keyword>
<dbReference type="Proteomes" id="UP000547209">
    <property type="component" value="Unassembled WGS sequence"/>
</dbReference>
<feature type="transmembrane region" description="Helical" evidence="7">
    <location>
        <begin position="182"/>
        <end position="202"/>
    </location>
</feature>
<dbReference type="InterPro" id="IPR020846">
    <property type="entry name" value="MFS_dom"/>
</dbReference>
<evidence type="ECO:0000256" key="3">
    <source>
        <dbReference type="ARBA" id="ARBA00022448"/>
    </source>
</evidence>
<evidence type="ECO:0000256" key="7">
    <source>
        <dbReference type="SAM" id="Phobius"/>
    </source>
</evidence>
<dbReference type="GO" id="GO:0005886">
    <property type="term" value="C:plasma membrane"/>
    <property type="evidence" value="ECO:0007669"/>
    <property type="project" value="UniProtKB-SubCell"/>
</dbReference>
<dbReference type="InterPro" id="IPR051788">
    <property type="entry name" value="MFS_Transporter"/>
</dbReference>
<keyword evidence="3" id="KW-0813">Transport</keyword>
<dbReference type="SUPFAM" id="SSF103473">
    <property type="entry name" value="MFS general substrate transporter"/>
    <property type="match status" value="1"/>
</dbReference>
<dbReference type="InterPro" id="IPR011701">
    <property type="entry name" value="MFS"/>
</dbReference>
<evidence type="ECO:0000313" key="9">
    <source>
        <dbReference type="EMBL" id="MBB6674953.1"/>
    </source>
</evidence>
<comment type="caution">
    <text evidence="9">The sequence shown here is derived from an EMBL/GenBank/DDBJ whole genome shotgun (WGS) entry which is preliminary data.</text>
</comment>
<feature type="transmembrane region" description="Helical" evidence="7">
    <location>
        <begin position="260"/>
        <end position="278"/>
    </location>
</feature>
<dbReference type="InterPro" id="IPR036259">
    <property type="entry name" value="MFS_trans_sf"/>
</dbReference>
<dbReference type="PANTHER" id="PTHR23514">
    <property type="entry name" value="BYPASS OF STOP CODON PROTEIN 6"/>
    <property type="match status" value="1"/>
</dbReference>
<name>A0A7X0RWJ1_9BACL</name>
<dbReference type="Gene3D" id="1.20.1250.20">
    <property type="entry name" value="MFS general substrate transporter like domains"/>
    <property type="match status" value="2"/>
</dbReference>
<comment type="similarity">
    <text evidence="2">Belongs to the major facilitator superfamily.</text>
</comment>
<sequence>MQNMLQKTRPETGRGNFVMLMLVVFAGYLVFGISENLKGPALPAIQSEFGVGETRMGLALSLNSIGFLIACTFAGLFVRRYGIKAACAAAFACMAASGWLIGAAGQFYAFAFGYFFLNLWNGLLEIVLALLSARIFTKYTGTMMNLSHFFYGLSSTAAPLAATGLMGASYAGGAELGWRGMFAALLSLCALPLVPTLLARFPRRDGESHEAPLAWRDYIRDPIAWFVIVLLSFGVVAELAVGSWLVNFLEKSYRWDRTDAAGMLSAFFLCFTVARLVLGPVADKFGFVKSMILFAAASAVCTLLSVAIGEPAAALFALSGFGIAPIYPTAMALLAKLYPRGSDTAITFTVIMVGLAGVASNFVIGGVSEWFGLRAGFWLIGGSALCCAFAGFALYRYLSRRGRLV</sequence>
<feature type="transmembrane region" description="Helical" evidence="7">
    <location>
        <begin position="223"/>
        <end position="248"/>
    </location>
</feature>
<evidence type="ECO:0000256" key="6">
    <source>
        <dbReference type="ARBA" id="ARBA00023136"/>
    </source>
</evidence>
<feature type="transmembrane region" description="Helical" evidence="7">
    <location>
        <begin position="115"/>
        <end position="137"/>
    </location>
</feature>
<protein>
    <submittedName>
        <fullName evidence="9">MFS transporter</fullName>
    </submittedName>
</protein>
<feature type="transmembrane region" description="Helical" evidence="7">
    <location>
        <begin position="290"/>
        <end position="308"/>
    </location>
</feature>
<gene>
    <name evidence="9" type="ORF">H7C19_30170</name>
</gene>
<comment type="subcellular location">
    <subcellularLocation>
        <location evidence="1">Cell membrane</location>
        <topology evidence="1">Multi-pass membrane protein</topology>
    </subcellularLocation>
</comment>
<feature type="transmembrane region" description="Helical" evidence="7">
    <location>
        <begin position="149"/>
        <end position="170"/>
    </location>
</feature>
<dbReference type="GO" id="GO:0022857">
    <property type="term" value="F:transmembrane transporter activity"/>
    <property type="evidence" value="ECO:0007669"/>
    <property type="project" value="InterPro"/>
</dbReference>
<evidence type="ECO:0000256" key="1">
    <source>
        <dbReference type="ARBA" id="ARBA00004651"/>
    </source>
</evidence>
<evidence type="ECO:0000259" key="8">
    <source>
        <dbReference type="PROSITE" id="PS50850"/>
    </source>
</evidence>
<feature type="transmembrane region" description="Helical" evidence="7">
    <location>
        <begin position="58"/>
        <end position="78"/>
    </location>
</feature>
<feature type="domain" description="Major facilitator superfamily (MFS) profile" evidence="8">
    <location>
        <begin position="20"/>
        <end position="399"/>
    </location>
</feature>
<accession>A0A7X0RWJ1</accession>
<dbReference type="AlphaFoldDB" id="A0A7X0RWJ1"/>
<keyword evidence="4 7" id="KW-0812">Transmembrane</keyword>
<evidence type="ECO:0000256" key="5">
    <source>
        <dbReference type="ARBA" id="ARBA00022989"/>
    </source>
</evidence>
<dbReference type="Pfam" id="PF07690">
    <property type="entry name" value="MFS_1"/>
    <property type="match status" value="1"/>
</dbReference>
<dbReference type="PROSITE" id="PS50850">
    <property type="entry name" value="MFS"/>
    <property type="match status" value="1"/>
</dbReference>
<feature type="transmembrane region" description="Helical" evidence="7">
    <location>
        <begin position="346"/>
        <end position="364"/>
    </location>
</feature>
<reference evidence="9 10" key="1">
    <citation type="submission" date="2020-08" db="EMBL/GenBank/DDBJ databases">
        <title>Cohnella phylogeny.</title>
        <authorList>
            <person name="Dunlap C."/>
        </authorList>
    </citation>
    <scope>NUCLEOTIDE SEQUENCE [LARGE SCALE GENOMIC DNA]</scope>
    <source>
        <strain evidence="9 10">DSM 28246</strain>
    </source>
</reference>
<dbReference type="EMBL" id="JACJVP010000058">
    <property type="protein sequence ID" value="MBB6674953.1"/>
    <property type="molecule type" value="Genomic_DNA"/>
</dbReference>
<feature type="transmembrane region" description="Helical" evidence="7">
    <location>
        <begin position="85"/>
        <end position="109"/>
    </location>
</feature>
<evidence type="ECO:0000256" key="2">
    <source>
        <dbReference type="ARBA" id="ARBA00008335"/>
    </source>
</evidence>
<keyword evidence="5 7" id="KW-1133">Transmembrane helix</keyword>
<proteinExistence type="inferred from homology"/>
<feature type="transmembrane region" description="Helical" evidence="7">
    <location>
        <begin position="12"/>
        <end position="33"/>
    </location>
</feature>
<organism evidence="9 10">
    <name type="scientific">Cohnella nanjingensis</name>
    <dbReference type="NCBI Taxonomy" id="1387779"/>
    <lineage>
        <taxon>Bacteria</taxon>
        <taxon>Bacillati</taxon>
        <taxon>Bacillota</taxon>
        <taxon>Bacilli</taxon>
        <taxon>Bacillales</taxon>
        <taxon>Paenibacillaceae</taxon>
        <taxon>Cohnella</taxon>
    </lineage>
</organism>
<dbReference type="RefSeq" id="WP_185672830.1">
    <property type="nucleotide sequence ID" value="NZ_JACJVP010000058.1"/>
</dbReference>
<evidence type="ECO:0000256" key="4">
    <source>
        <dbReference type="ARBA" id="ARBA00022692"/>
    </source>
</evidence>
<keyword evidence="10" id="KW-1185">Reference proteome</keyword>
<feature type="transmembrane region" description="Helical" evidence="7">
    <location>
        <begin position="314"/>
        <end position="334"/>
    </location>
</feature>